<protein>
    <recommendedName>
        <fullName evidence="3">Antitoxin</fullName>
    </recommendedName>
</protein>
<reference evidence="2" key="1">
    <citation type="journal article" date="2019" name="Int. J. Syst. Evol. Microbiol.">
        <title>The Global Catalogue of Microorganisms (GCM) 10K type strain sequencing project: providing services to taxonomists for standard genome sequencing and annotation.</title>
        <authorList>
            <consortium name="The Broad Institute Genomics Platform"/>
            <consortium name="The Broad Institute Genome Sequencing Center for Infectious Disease"/>
            <person name="Wu L."/>
            <person name="Ma J."/>
        </authorList>
    </citation>
    <scope>NUCLEOTIDE SEQUENCE [LARGE SCALE GENOMIC DNA]</scope>
    <source>
        <strain evidence="2">CGMCC 1.14966</strain>
    </source>
</reference>
<sequence length="73" mass="8204">MKSNVQYLTNEAGERTAVVVAYAEWEKLQRRQQQLRQKLQIMQGISAGFAEVKGAQRAGQPLPSLRKFLDDAG</sequence>
<evidence type="ECO:0008006" key="3">
    <source>
        <dbReference type="Google" id="ProtNLM"/>
    </source>
</evidence>
<accession>A0ABQ2A5J8</accession>
<dbReference type="Proteomes" id="UP000637774">
    <property type="component" value="Unassembled WGS sequence"/>
</dbReference>
<dbReference type="RefSeq" id="WP_188561729.1">
    <property type="nucleotide sequence ID" value="NZ_BMGY01000013.1"/>
</dbReference>
<name>A0ABQ2A5J8_9BACT</name>
<comment type="caution">
    <text evidence="1">The sequence shown here is derived from an EMBL/GenBank/DDBJ whole genome shotgun (WGS) entry which is preliminary data.</text>
</comment>
<dbReference type="EMBL" id="BMGY01000013">
    <property type="protein sequence ID" value="GGH84917.1"/>
    <property type="molecule type" value="Genomic_DNA"/>
</dbReference>
<gene>
    <name evidence="1" type="ORF">GCM10011495_17950</name>
</gene>
<keyword evidence="2" id="KW-1185">Reference proteome</keyword>
<evidence type="ECO:0000313" key="1">
    <source>
        <dbReference type="EMBL" id="GGH84917.1"/>
    </source>
</evidence>
<proteinExistence type="predicted"/>
<evidence type="ECO:0000313" key="2">
    <source>
        <dbReference type="Proteomes" id="UP000637774"/>
    </source>
</evidence>
<organism evidence="1 2">
    <name type="scientific">Hymenobacter frigidus</name>
    <dbReference type="NCBI Taxonomy" id="1524095"/>
    <lineage>
        <taxon>Bacteria</taxon>
        <taxon>Pseudomonadati</taxon>
        <taxon>Bacteroidota</taxon>
        <taxon>Cytophagia</taxon>
        <taxon>Cytophagales</taxon>
        <taxon>Hymenobacteraceae</taxon>
        <taxon>Hymenobacter</taxon>
    </lineage>
</organism>